<dbReference type="Proteomes" id="UP000507470">
    <property type="component" value="Unassembled WGS sequence"/>
</dbReference>
<gene>
    <name evidence="2" type="ORF">MCOR_22458</name>
</gene>
<sequence>MEDTHSYPKTNNNVQDKGRSTNDPENAELLDNIHKKVTNYILHQVDMHFQKIDHVHHEQNENKNRINQHEHLDKVNPMTTSSCTMEETNTSTCDSNKLENKQPNLNTESANSHYGTNSPARPNTPPNIRDQTSRPSYTPSEKQFVAVPKET</sequence>
<organism evidence="2 3">
    <name type="scientific">Mytilus coruscus</name>
    <name type="common">Sea mussel</name>
    <dbReference type="NCBI Taxonomy" id="42192"/>
    <lineage>
        <taxon>Eukaryota</taxon>
        <taxon>Metazoa</taxon>
        <taxon>Spiralia</taxon>
        <taxon>Lophotrochozoa</taxon>
        <taxon>Mollusca</taxon>
        <taxon>Bivalvia</taxon>
        <taxon>Autobranchia</taxon>
        <taxon>Pteriomorphia</taxon>
        <taxon>Mytilida</taxon>
        <taxon>Mytiloidea</taxon>
        <taxon>Mytilidae</taxon>
        <taxon>Mytilinae</taxon>
        <taxon>Mytilus</taxon>
    </lineage>
</organism>
<reference evidence="2 3" key="1">
    <citation type="submission" date="2020-06" db="EMBL/GenBank/DDBJ databases">
        <authorList>
            <person name="Li R."/>
            <person name="Bekaert M."/>
        </authorList>
    </citation>
    <scope>NUCLEOTIDE SEQUENCE [LARGE SCALE GENOMIC DNA]</scope>
    <source>
        <strain evidence="3">wild</strain>
    </source>
</reference>
<protein>
    <submittedName>
        <fullName evidence="2">Uncharacterized protein</fullName>
    </submittedName>
</protein>
<dbReference type="EMBL" id="CACVKT020003965">
    <property type="protein sequence ID" value="CAC5387085.1"/>
    <property type="molecule type" value="Genomic_DNA"/>
</dbReference>
<evidence type="ECO:0000313" key="3">
    <source>
        <dbReference type="Proteomes" id="UP000507470"/>
    </source>
</evidence>
<proteinExistence type="predicted"/>
<keyword evidence="3" id="KW-1185">Reference proteome</keyword>
<evidence type="ECO:0000313" key="2">
    <source>
        <dbReference type="EMBL" id="CAC5387085.1"/>
    </source>
</evidence>
<feature type="compositionally biased region" description="Polar residues" evidence="1">
    <location>
        <begin position="129"/>
        <end position="141"/>
    </location>
</feature>
<accession>A0A6J8BSZ5</accession>
<feature type="compositionally biased region" description="Polar residues" evidence="1">
    <location>
        <begin position="79"/>
        <end position="121"/>
    </location>
</feature>
<dbReference type="AlphaFoldDB" id="A0A6J8BSZ5"/>
<evidence type="ECO:0000256" key="1">
    <source>
        <dbReference type="SAM" id="MobiDB-lite"/>
    </source>
</evidence>
<name>A0A6J8BSZ5_MYTCO</name>
<feature type="region of interest" description="Disordered" evidence="1">
    <location>
        <begin position="1"/>
        <end position="26"/>
    </location>
</feature>
<feature type="region of interest" description="Disordered" evidence="1">
    <location>
        <begin position="79"/>
        <end position="151"/>
    </location>
</feature>